<feature type="domain" description="GmrSD restriction endonucleases N-terminal" evidence="2">
    <location>
        <begin position="11"/>
        <end position="220"/>
    </location>
</feature>
<dbReference type="Proteomes" id="UP000783742">
    <property type="component" value="Unassembled WGS sequence"/>
</dbReference>
<comment type="caution">
    <text evidence="5">The sequence shown here is derived from an EMBL/GenBank/DDBJ whole genome shotgun (WGS) entry which is preliminary data.</text>
</comment>
<sequence length="849" mass="100032">MQGGATQLLSFLEGVNNRYIIPVYQRSYDWRIENCKQLYNDLLSLIKDNRENHFFGSIVSEAHGVGSNINIHIIDGQQRLTTITLLLLAISNLIKKGELESNYNDLANQILEVYIISKWAEKDNMIKLIPIEKDREALKVLILGSDDEYIQNSNLTINYNYFYDRIKKDFNNVDEFYDAIKRLQIISISLDKYDDAQLIFESLNSTGLALSEGDKIRNFILMNLSPAEQVRFYDNYWVKIDKFTKKNIDSFVRNYMSIKTNRTPTMSKVYMEFKNYVNKSDISLEDLLKDMLRYSKFYEKLLDGKSGLDSKNLDRILFNLKRLEITVTEPFFMEIFNLNDKGELSTDELVEIFKVVESYLFRRNICDVATNALNKIFLNLNREILRYDGTCDDYVEKLNYNLMNKRDSGRFPDDDEFYESLDAKQVYLMRGRYKNYLFNKFENFNTVETKDVYNHLDEGTYSIEHIMPQKLNKSWIDELGENAEEIHDKWIHKLGNLTLTGYNSDMSNSSFEKKRDAEHGFKNSGLRMNQGLALIDSWNEDEIIKRHKSMLDMATNEIWRYPISNFKPKARELDYCSLADEEYNLSGRNLVKINFRGDEIDTSTWVDAFITVIRTLHEEDKSILIDIANRDENDILSYSFSISSERFNNFEKIDDNIFANTNSSTNMKVKILRELFELYDEDLENLVFYLGDRKSVVSDKFLIKEEYWSYALPIIKEKNEKNNLFTNVNKGSGTWIIGSFGIGGFGIFCWFYRSMVKVSMILDKSDKEYNKAAFDYLFKDKEEIENNLGFKLSWNKLEDKKLSRIDVVLEDENCYDKSNWDKYADFQAEMSDKLYNELVPRLREFKNMR</sequence>
<proteinExistence type="predicted"/>
<keyword evidence="6" id="KW-1185">Reference proteome</keyword>
<dbReference type="PANTHER" id="PTHR35149">
    <property type="entry name" value="SLL5132 PROTEIN"/>
    <property type="match status" value="1"/>
</dbReference>
<evidence type="ECO:0000313" key="5">
    <source>
        <dbReference type="EMBL" id="MBU5668589.1"/>
    </source>
</evidence>
<evidence type="ECO:0000259" key="3">
    <source>
        <dbReference type="Pfam" id="PF07510"/>
    </source>
</evidence>
<accession>A0ABS6FEH8</accession>
<dbReference type="EMBL" id="JAHLQO010000001">
    <property type="protein sequence ID" value="MBU5668589.1"/>
    <property type="molecule type" value="Genomic_DNA"/>
</dbReference>
<feature type="domain" description="DUF4268" evidence="4">
    <location>
        <begin position="703"/>
        <end position="839"/>
    </location>
</feature>
<keyword evidence="1" id="KW-1133">Transmembrane helix</keyword>
<gene>
    <name evidence="5" type="ORF">KQI68_01915</name>
</gene>
<dbReference type="Pfam" id="PF14088">
    <property type="entry name" value="DUF4268"/>
    <property type="match status" value="1"/>
</dbReference>
<reference evidence="5 6" key="1">
    <citation type="submission" date="2021-06" db="EMBL/GenBank/DDBJ databases">
        <authorList>
            <person name="Sun Q."/>
            <person name="Li D."/>
        </authorList>
    </citation>
    <scope>NUCLEOTIDE SEQUENCE [LARGE SCALE GENOMIC DNA]</scope>
    <source>
        <strain evidence="5 6">MSJ-1</strain>
    </source>
</reference>
<dbReference type="InterPro" id="IPR004919">
    <property type="entry name" value="GmrSD_N"/>
</dbReference>
<dbReference type="RefSeq" id="WP_216548398.1">
    <property type="nucleotide sequence ID" value="NZ_JAHLQO010000001.1"/>
</dbReference>
<dbReference type="Pfam" id="PF07510">
    <property type="entry name" value="GmrSD_C"/>
    <property type="match status" value="1"/>
</dbReference>
<evidence type="ECO:0000259" key="2">
    <source>
        <dbReference type="Pfam" id="PF03235"/>
    </source>
</evidence>
<dbReference type="InterPro" id="IPR011089">
    <property type="entry name" value="GmrSD_C"/>
</dbReference>
<evidence type="ECO:0000256" key="1">
    <source>
        <dbReference type="SAM" id="Phobius"/>
    </source>
</evidence>
<dbReference type="PANTHER" id="PTHR35149:SF2">
    <property type="entry name" value="DUF262 DOMAIN-CONTAINING PROTEIN"/>
    <property type="match status" value="1"/>
</dbReference>
<evidence type="ECO:0000313" key="6">
    <source>
        <dbReference type="Proteomes" id="UP000783742"/>
    </source>
</evidence>
<feature type="transmembrane region" description="Helical" evidence="1">
    <location>
        <begin position="733"/>
        <end position="752"/>
    </location>
</feature>
<feature type="domain" description="GmrSD restriction endonucleases C-terminal" evidence="3">
    <location>
        <begin position="412"/>
        <end position="552"/>
    </location>
</feature>
<keyword evidence="1" id="KW-0472">Membrane</keyword>
<keyword evidence="1" id="KW-0812">Transmembrane</keyword>
<protein>
    <submittedName>
        <fullName evidence="5">DUF4268 domain-containing protein</fullName>
    </submittedName>
</protein>
<dbReference type="InterPro" id="IPR025364">
    <property type="entry name" value="DUF4268"/>
</dbReference>
<dbReference type="Pfam" id="PF03235">
    <property type="entry name" value="GmrSD_N"/>
    <property type="match status" value="1"/>
</dbReference>
<evidence type="ECO:0000259" key="4">
    <source>
        <dbReference type="Pfam" id="PF14088"/>
    </source>
</evidence>
<organism evidence="5 6">
    <name type="scientific">Peptoniphilus ovalis</name>
    <dbReference type="NCBI Taxonomy" id="2841503"/>
    <lineage>
        <taxon>Bacteria</taxon>
        <taxon>Bacillati</taxon>
        <taxon>Bacillota</taxon>
        <taxon>Tissierellia</taxon>
        <taxon>Tissierellales</taxon>
        <taxon>Peptoniphilaceae</taxon>
        <taxon>Peptoniphilus</taxon>
    </lineage>
</organism>
<name>A0ABS6FEH8_9FIRM</name>